<accession>A0A1T4LMK0</accession>
<protein>
    <submittedName>
        <fullName evidence="1">Predicted DNA binding protein, CopG/RHH family</fullName>
    </submittedName>
</protein>
<organism evidence="1 2">
    <name type="scientific">Trichlorobacter thiogenes</name>
    <dbReference type="NCBI Taxonomy" id="115783"/>
    <lineage>
        <taxon>Bacteria</taxon>
        <taxon>Pseudomonadati</taxon>
        <taxon>Thermodesulfobacteriota</taxon>
        <taxon>Desulfuromonadia</taxon>
        <taxon>Geobacterales</taxon>
        <taxon>Geobacteraceae</taxon>
        <taxon>Trichlorobacter</taxon>
    </lineage>
</organism>
<dbReference type="RefSeq" id="WP_078789237.1">
    <property type="nucleotide sequence ID" value="NZ_FUWR01000003.1"/>
</dbReference>
<dbReference type="InterPro" id="IPR022148">
    <property type="entry name" value="CopG_antitoxin"/>
</dbReference>
<evidence type="ECO:0000313" key="1">
    <source>
        <dbReference type="EMBL" id="SJZ55856.1"/>
    </source>
</evidence>
<sequence length="112" mass="12667">MSRKLKAEEKEYEEEILESYESGEWKSVSNLDKEIARYALSAAATLTKDKRINIRLSSRDLEDIQMKAAEEGMPYQTLIASIVHKYASGRLIETVSRPPTCSTGRTKKLRAG</sequence>
<name>A0A1T4LMK0_9BACT</name>
<dbReference type="EMBL" id="FUWR01000003">
    <property type="protein sequence ID" value="SJZ55856.1"/>
    <property type="molecule type" value="Genomic_DNA"/>
</dbReference>
<dbReference type="OrthoDB" id="595481at2"/>
<dbReference type="Proteomes" id="UP000190102">
    <property type="component" value="Unassembled WGS sequence"/>
</dbReference>
<gene>
    <name evidence="1" type="ORF">SAMN02745119_00957</name>
</gene>
<dbReference type="Pfam" id="PF12441">
    <property type="entry name" value="CopG_antitoxin"/>
    <property type="match status" value="1"/>
</dbReference>
<evidence type="ECO:0000313" key="2">
    <source>
        <dbReference type="Proteomes" id="UP000190102"/>
    </source>
</evidence>
<dbReference type="STRING" id="115783.SAMN02745119_00957"/>
<reference evidence="2" key="1">
    <citation type="submission" date="2017-02" db="EMBL/GenBank/DDBJ databases">
        <authorList>
            <person name="Varghese N."/>
            <person name="Submissions S."/>
        </authorList>
    </citation>
    <scope>NUCLEOTIDE SEQUENCE [LARGE SCALE GENOMIC DNA]</scope>
    <source>
        <strain evidence="2">ATCC BAA-34</strain>
    </source>
</reference>
<keyword evidence="2" id="KW-1185">Reference proteome</keyword>
<dbReference type="AlphaFoldDB" id="A0A1T4LMK0"/>
<proteinExistence type="predicted"/>